<accession>A0A4S8L159</accession>
<organism evidence="2 3">
    <name type="scientific">Dendrothele bispora (strain CBS 962.96)</name>
    <dbReference type="NCBI Taxonomy" id="1314807"/>
    <lineage>
        <taxon>Eukaryota</taxon>
        <taxon>Fungi</taxon>
        <taxon>Dikarya</taxon>
        <taxon>Basidiomycota</taxon>
        <taxon>Agaricomycotina</taxon>
        <taxon>Agaricomycetes</taxon>
        <taxon>Agaricomycetidae</taxon>
        <taxon>Agaricales</taxon>
        <taxon>Agaricales incertae sedis</taxon>
        <taxon>Dendrothele</taxon>
    </lineage>
</organism>
<evidence type="ECO:0000313" key="3">
    <source>
        <dbReference type="Proteomes" id="UP000297245"/>
    </source>
</evidence>
<reference evidence="2 3" key="1">
    <citation type="journal article" date="2019" name="Nat. Ecol. Evol.">
        <title>Megaphylogeny resolves global patterns of mushroom evolution.</title>
        <authorList>
            <person name="Varga T."/>
            <person name="Krizsan K."/>
            <person name="Foldi C."/>
            <person name="Dima B."/>
            <person name="Sanchez-Garcia M."/>
            <person name="Sanchez-Ramirez S."/>
            <person name="Szollosi G.J."/>
            <person name="Szarkandi J.G."/>
            <person name="Papp V."/>
            <person name="Albert L."/>
            <person name="Andreopoulos W."/>
            <person name="Angelini C."/>
            <person name="Antonin V."/>
            <person name="Barry K.W."/>
            <person name="Bougher N.L."/>
            <person name="Buchanan P."/>
            <person name="Buyck B."/>
            <person name="Bense V."/>
            <person name="Catcheside P."/>
            <person name="Chovatia M."/>
            <person name="Cooper J."/>
            <person name="Damon W."/>
            <person name="Desjardin D."/>
            <person name="Finy P."/>
            <person name="Geml J."/>
            <person name="Haridas S."/>
            <person name="Hughes K."/>
            <person name="Justo A."/>
            <person name="Karasinski D."/>
            <person name="Kautmanova I."/>
            <person name="Kiss B."/>
            <person name="Kocsube S."/>
            <person name="Kotiranta H."/>
            <person name="LaButti K.M."/>
            <person name="Lechner B.E."/>
            <person name="Liimatainen K."/>
            <person name="Lipzen A."/>
            <person name="Lukacs Z."/>
            <person name="Mihaltcheva S."/>
            <person name="Morgado L.N."/>
            <person name="Niskanen T."/>
            <person name="Noordeloos M.E."/>
            <person name="Ohm R.A."/>
            <person name="Ortiz-Santana B."/>
            <person name="Ovrebo C."/>
            <person name="Racz N."/>
            <person name="Riley R."/>
            <person name="Savchenko A."/>
            <person name="Shiryaev A."/>
            <person name="Soop K."/>
            <person name="Spirin V."/>
            <person name="Szebenyi C."/>
            <person name="Tomsovsky M."/>
            <person name="Tulloss R.E."/>
            <person name="Uehling J."/>
            <person name="Grigoriev I.V."/>
            <person name="Vagvolgyi C."/>
            <person name="Papp T."/>
            <person name="Martin F.M."/>
            <person name="Miettinen O."/>
            <person name="Hibbett D.S."/>
            <person name="Nagy L.G."/>
        </authorList>
    </citation>
    <scope>NUCLEOTIDE SEQUENCE [LARGE SCALE GENOMIC DNA]</scope>
    <source>
        <strain evidence="2 3">CBS 962.96</strain>
    </source>
</reference>
<feature type="compositionally biased region" description="Polar residues" evidence="1">
    <location>
        <begin position="1"/>
        <end position="23"/>
    </location>
</feature>
<keyword evidence="3" id="KW-1185">Reference proteome</keyword>
<name>A0A4S8L159_DENBC</name>
<protein>
    <submittedName>
        <fullName evidence="2">Uncharacterized protein</fullName>
    </submittedName>
</protein>
<dbReference type="AlphaFoldDB" id="A0A4S8L159"/>
<evidence type="ECO:0000256" key="1">
    <source>
        <dbReference type="SAM" id="MobiDB-lite"/>
    </source>
</evidence>
<dbReference type="OrthoDB" id="2965534at2759"/>
<dbReference type="Proteomes" id="UP000297245">
    <property type="component" value="Unassembled WGS sequence"/>
</dbReference>
<feature type="non-terminal residue" evidence="2">
    <location>
        <position position="1"/>
    </location>
</feature>
<gene>
    <name evidence="2" type="ORF">K435DRAFT_692081</name>
</gene>
<evidence type="ECO:0000313" key="2">
    <source>
        <dbReference type="EMBL" id="THU82137.1"/>
    </source>
</evidence>
<dbReference type="EMBL" id="ML179754">
    <property type="protein sequence ID" value="THU82137.1"/>
    <property type="molecule type" value="Genomic_DNA"/>
</dbReference>
<feature type="region of interest" description="Disordered" evidence="1">
    <location>
        <begin position="1"/>
        <end position="30"/>
    </location>
</feature>
<proteinExistence type="predicted"/>
<sequence>APAGNSGNVFPSSTDSPTQGSDGSTHDHTSPTLTFALDRSGWPGWMISAADYLEPQVSIMGETWITLLEEWNVFERWHDFENPKNACYTAAGRPAIVGVWFKGGKRFRALTPKEALDGKIKDLDKTWPVWWSTINPDWRERDHTNNIVLRSDGQGDWSALDKSGPCGMLSVIMCLVWWKQSSSDQSYLMNAVEDVVVALRGLNKGNR</sequence>